<gene>
    <name evidence="4" type="ORF">AAF712_014092</name>
</gene>
<feature type="domain" description="LysM" evidence="3">
    <location>
        <begin position="8"/>
        <end position="52"/>
    </location>
</feature>
<evidence type="ECO:0000313" key="4">
    <source>
        <dbReference type="EMBL" id="KAL0059169.1"/>
    </source>
</evidence>
<dbReference type="PANTHER" id="PTHR34997">
    <property type="entry name" value="AM15"/>
    <property type="match status" value="1"/>
</dbReference>
<dbReference type="EMBL" id="JBBXMP010000245">
    <property type="protein sequence ID" value="KAL0059169.1"/>
    <property type="molecule type" value="Genomic_DNA"/>
</dbReference>
<protein>
    <recommendedName>
        <fullName evidence="3">LysM domain-containing protein</fullName>
    </recommendedName>
</protein>
<reference evidence="4 5" key="1">
    <citation type="submission" date="2024-05" db="EMBL/GenBank/DDBJ databases">
        <title>A draft genome resource for the thread blight pathogen Marasmius tenuissimus strain MS-2.</title>
        <authorList>
            <person name="Yulfo-Soto G.E."/>
            <person name="Baruah I.K."/>
            <person name="Amoako-Attah I."/>
            <person name="Bukari Y."/>
            <person name="Meinhardt L.W."/>
            <person name="Bailey B.A."/>
            <person name="Cohen S.P."/>
        </authorList>
    </citation>
    <scope>NUCLEOTIDE SEQUENCE [LARGE SCALE GENOMIC DNA]</scope>
    <source>
        <strain evidence="4 5">MS-2</strain>
    </source>
</reference>
<organism evidence="4 5">
    <name type="scientific">Marasmius tenuissimus</name>
    <dbReference type="NCBI Taxonomy" id="585030"/>
    <lineage>
        <taxon>Eukaryota</taxon>
        <taxon>Fungi</taxon>
        <taxon>Dikarya</taxon>
        <taxon>Basidiomycota</taxon>
        <taxon>Agaricomycotina</taxon>
        <taxon>Agaricomycetes</taxon>
        <taxon>Agaricomycetidae</taxon>
        <taxon>Agaricales</taxon>
        <taxon>Marasmiineae</taxon>
        <taxon>Marasmiaceae</taxon>
        <taxon>Marasmius</taxon>
    </lineage>
</organism>
<dbReference type="PANTHER" id="PTHR34997:SF1">
    <property type="entry name" value="PEPTIDOGLYCAN-BINDING LYSIN DOMAIN"/>
    <property type="match status" value="1"/>
</dbReference>
<dbReference type="SMART" id="SM00257">
    <property type="entry name" value="LysM"/>
    <property type="match status" value="2"/>
</dbReference>
<comment type="caution">
    <text evidence="4">The sequence shown here is derived from an EMBL/GenBank/DDBJ whole genome shotgun (WGS) entry which is preliminary data.</text>
</comment>
<dbReference type="Pfam" id="PF01476">
    <property type="entry name" value="LysM"/>
    <property type="match status" value="2"/>
</dbReference>
<dbReference type="InterPro" id="IPR052210">
    <property type="entry name" value="LysM1-like"/>
</dbReference>
<dbReference type="PROSITE" id="PS51782">
    <property type="entry name" value="LYSM"/>
    <property type="match status" value="2"/>
</dbReference>
<dbReference type="CDD" id="cd00118">
    <property type="entry name" value="LysM"/>
    <property type="match status" value="2"/>
</dbReference>
<dbReference type="Gene3D" id="3.10.350.10">
    <property type="entry name" value="LysM domain"/>
    <property type="match status" value="2"/>
</dbReference>
<evidence type="ECO:0000256" key="2">
    <source>
        <dbReference type="ARBA" id="ARBA00023026"/>
    </source>
</evidence>
<keyword evidence="5" id="KW-1185">Reference proteome</keyword>
<feature type="domain" description="LysM" evidence="3">
    <location>
        <begin position="61"/>
        <end position="108"/>
    </location>
</feature>
<keyword evidence="1" id="KW-0147">Chitin-binding</keyword>
<evidence type="ECO:0000259" key="3">
    <source>
        <dbReference type="PROSITE" id="PS51782"/>
    </source>
</evidence>
<keyword evidence="2" id="KW-0843">Virulence</keyword>
<name>A0ABR2ZDW0_9AGAR</name>
<accession>A0ABR2ZDW0</accession>
<dbReference type="Proteomes" id="UP001437256">
    <property type="component" value="Unassembled WGS sequence"/>
</dbReference>
<sequence length="111" mass="11756">MTFQACSRTTRIEAGDTCEAIATRENISIDIIHKLNPGNKCAGLLAFTQICVDGPTNNCASIYVVTGNEGGCANIAAAHGIDFPRLRELNPNIDATCGNIYPTEPLCIASK</sequence>
<evidence type="ECO:0000313" key="5">
    <source>
        <dbReference type="Proteomes" id="UP001437256"/>
    </source>
</evidence>
<proteinExistence type="predicted"/>
<dbReference type="SUPFAM" id="SSF54106">
    <property type="entry name" value="LysM domain"/>
    <property type="match status" value="1"/>
</dbReference>
<dbReference type="InterPro" id="IPR018392">
    <property type="entry name" value="LysM"/>
</dbReference>
<dbReference type="InterPro" id="IPR036779">
    <property type="entry name" value="LysM_dom_sf"/>
</dbReference>
<evidence type="ECO:0000256" key="1">
    <source>
        <dbReference type="ARBA" id="ARBA00022669"/>
    </source>
</evidence>